<gene>
    <name evidence="2" type="ORF">KIF53_16500</name>
</gene>
<dbReference type="InterPro" id="IPR027417">
    <property type="entry name" value="P-loop_NTPase"/>
</dbReference>
<dbReference type="PANTHER" id="PTHR43581">
    <property type="entry name" value="ATP/GTP PHOSPHATASE"/>
    <property type="match status" value="1"/>
</dbReference>
<dbReference type="RefSeq" id="WP_146008362.1">
    <property type="nucleotide sequence ID" value="NZ_CP142381.1"/>
</dbReference>
<dbReference type="InterPro" id="IPR051396">
    <property type="entry name" value="Bact_Antivir_Def_Nuclease"/>
</dbReference>
<dbReference type="InterPro" id="IPR003959">
    <property type="entry name" value="ATPase_AAA_core"/>
</dbReference>
<sequence length="536" mass="60925">MSEKGIKSIKVEKSIQVSKKRKNYIPKLYRSYKNQIIAGDDHAEELIIEFEKILEQNDARLFLHKMRFFDFRRFSHFELNFDEYLTVIIGDNGVGKTSIVDGMAKIISWIPSTIEKEGKAAQRISLLDIKNDSARYAEVGADFVLERNNYYSSALKRAVLGAEEKQDSNLEEIRELADLYRITNSHFQINLPVFAYYSTIRSKSKVDSNLGVVVNANPSSRLYAYKDCLGGEGDISSFSKWFIFFAGEGVKPPSAENSLVTIDGSIGDEIKRLVESGLVAEDSPLWALYKNSVPELKNLALGNNQAEEYINIVKKALKAALPEVQDVFVDLKRAGFAIKIENREVSFNQLSDGQKSIFLIVADLSRRMIMLNPNRENPLDGKGIVIIDEIEMHLHPRWQQHIILKLRSIFPKIQFIITTHSPQVLSTVDKNSIRQIVLNSEGDPVVQPVTWQTKGVGSVDILAHIMSTSSSPEIEETAMLEEFYQKLSENSEDDERAQYLRNHLQSHFGNDHPVVIKLLADIKFNEIKRRISKENK</sequence>
<dbReference type="GeneID" id="89684577"/>
<dbReference type="PANTHER" id="PTHR43581:SF2">
    <property type="entry name" value="EXCINUCLEASE ATPASE SUBUNIT"/>
    <property type="match status" value="1"/>
</dbReference>
<reference evidence="2 3" key="1">
    <citation type="submission" date="2021-05" db="EMBL/GenBank/DDBJ databases">
        <title>Draft Whole Genome Sequencing Of Biosensor Chromobacterium violaceum Strain CV026 Reveals A Regulatory RNA In Chromobacterium violaceum Phenotype Regulatory Network.</title>
        <authorList>
            <person name="Hong K.W."/>
            <person name="Chan K.G."/>
            <person name="Chang C.-Y."/>
        </authorList>
    </citation>
    <scope>NUCLEOTIDE SEQUENCE [LARGE SCALE GENOMIC DNA]</scope>
    <source>
        <strain evidence="2 3">ATCC 31532</strain>
    </source>
</reference>
<keyword evidence="3" id="KW-1185">Reference proteome</keyword>
<proteinExistence type="predicted"/>
<dbReference type="Pfam" id="PF13304">
    <property type="entry name" value="AAA_21"/>
    <property type="match status" value="1"/>
</dbReference>
<evidence type="ECO:0000313" key="2">
    <source>
        <dbReference type="EMBL" id="MBW8289236.1"/>
    </source>
</evidence>
<feature type="domain" description="ATPase AAA-type core" evidence="1">
    <location>
        <begin position="85"/>
        <end position="426"/>
    </location>
</feature>
<comment type="caution">
    <text evidence="2">The sequence shown here is derived from an EMBL/GenBank/DDBJ whole genome shotgun (WGS) entry which is preliminary data.</text>
</comment>
<protein>
    <submittedName>
        <fullName evidence="2">AAA family ATPase</fullName>
    </submittedName>
</protein>
<dbReference type="SUPFAM" id="SSF52540">
    <property type="entry name" value="P-loop containing nucleoside triphosphate hydrolases"/>
    <property type="match status" value="1"/>
</dbReference>
<dbReference type="Gene3D" id="3.40.50.300">
    <property type="entry name" value="P-loop containing nucleotide triphosphate hydrolases"/>
    <property type="match status" value="2"/>
</dbReference>
<evidence type="ECO:0000259" key="1">
    <source>
        <dbReference type="Pfam" id="PF13304"/>
    </source>
</evidence>
<dbReference type="EMBL" id="JAHDTB010000015">
    <property type="protein sequence ID" value="MBW8289236.1"/>
    <property type="molecule type" value="Genomic_DNA"/>
</dbReference>
<organism evidence="2 3">
    <name type="scientific">Chromobacterium subtsugae</name>
    <dbReference type="NCBI Taxonomy" id="251747"/>
    <lineage>
        <taxon>Bacteria</taxon>
        <taxon>Pseudomonadati</taxon>
        <taxon>Pseudomonadota</taxon>
        <taxon>Betaproteobacteria</taxon>
        <taxon>Neisseriales</taxon>
        <taxon>Chromobacteriaceae</taxon>
        <taxon>Chromobacterium</taxon>
    </lineage>
</organism>
<name>A0ABS7FGM5_9NEIS</name>
<accession>A0ABS7FGM5</accession>
<evidence type="ECO:0000313" key="3">
    <source>
        <dbReference type="Proteomes" id="UP000711178"/>
    </source>
</evidence>
<dbReference type="Proteomes" id="UP000711178">
    <property type="component" value="Unassembled WGS sequence"/>
</dbReference>